<gene>
    <name evidence="6" type="ORF">K491DRAFT_684452</name>
</gene>
<dbReference type="Gene3D" id="3.40.50.1010">
    <property type="entry name" value="5'-nuclease"/>
    <property type="match status" value="2"/>
</dbReference>
<feature type="domain" description="XPG-I" evidence="4">
    <location>
        <begin position="109"/>
        <end position="189"/>
    </location>
</feature>
<accession>A0A6A6SQ47</accession>
<dbReference type="SUPFAM" id="SSF88723">
    <property type="entry name" value="PIN domain-like"/>
    <property type="match status" value="1"/>
</dbReference>
<feature type="compositionally biased region" description="Polar residues" evidence="3">
    <location>
        <begin position="662"/>
        <end position="675"/>
    </location>
</feature>
<dbReference type="PANTHER" id="PTHR11081:SF75">
    <property type="entry name" value="ENDONUCLEASE, PUTATIVE (AFU_ORTHOLOGUE AFUA_3G13260)-RELATED"/>
    <property type="match status" value="1"/>
</dbReference>
<dbReference type="PRINTS" id="PR00853">
    <property type="entry name" value="XPGRADSUPER"/>
</dbReference>
<dbReference type="InterPro" id="IPR006086">
    <property type="entry name" value="XPG-I_dom"/>
</dbReference>
<keyword evidence="2" id="KW-0378">Hydrolase</keyword>
<dbReference type="SUPFAM" id="SSF47807">
    <property type="entry name" value="5' to 3' exonuclease, C-terminal subdomain"/>
    <property type="match status" value="1"/>
</dbReference>
<dbReference type="InterPro" id="IPR006085">
    <property type="entry name" value="XPG_DNA_repair_N"/>
</dbReference>
<dbReference type="EMBL" id="MU004524">
    <property type="protein sequence ID" value="KAF2648733.1"/>
    <property type="molecule type" value="Genomic_DNA"/>
</dbReference>
<dbReference type="CDD" id="cd09906">
    <property type="entry name" value="H3TH_YEN1"/>
    <property type="match status" value="1"/>
</dbReference>
<dbReference type="CDD" id="cd09870">
    <property type="entry name" value="PIN_YEN1"/>
    <property type="match status" value="1"/>
</dbReference>
<dbReference type="Proteomes" id="UP000799324">
    <property type="component" value="Unassembled WGS sequence"/>
</dbReference>
<keyword evidence="7" id="KW-1185">Reference proteome</keyword>
<dbReference type="Pfam" id="PF00867">
    <property type="entry name" value="XPG_I"/>
    <property type="match status" value="1"/>
</dbReference>
<dbReference type="InterPro" id="IPR036279">
    <property type="entry name" value="5-3_exonuclease_C_sf"/>
</dbReference>
<protein>
    <recommendedName>
        <fullName evidence="8">Flap structure-specific endonuclease</fullName>
    </recommendedName>
</protein>
<dbReference type="SMART" id="SM00485">
    <property type="entry name" value="XPGN"/>
    <property type="match status" value="1"/>
</dbReference>
<feature type="region of interest" description="Disordered" evidence="3">
    <location>
        <begin position="470"/>
        <end position="510"/>
    </location>
</feature>
<evidence type="ECO:0000259" key="5">
    <source>
        <dbReference type="SMART" id="SM00485"/>
    </source>
</evidence>
<feature type="compositionally biased region" description="Low complexity" evidence="3">
    <location>
        <begin position="753"/>
        <end position="776"/>
    </location>
</feature>
<dbReference type="OrthoDB" id="2959108at2759"/>
<feature type="compositionally biased region" description="Low complexity" evidence="3">
    <location>
        <begin position="538"/>
        <end position="550"/>
    </location>
</feature>
<feature type="compositionally biased region" description="Polar residues" evidence="3">
    <location>
        <begin position="789"/>
        <end position="799"/>
    </location>
</feature>
<sequence>MGITGIYKEIGSGERVALSKFAVDKFEETGRPLRIAIDVSIWLFQIQASKGGTNPAPRTFYYRLLRLVSLSIHPIFVFDGPNKPPFKRGKRTGANVSSIPDFLAKQLIKQFGFPIHYAPGEAEAECALLQREGIVDAVLSEDVDTLMFGSGVIIRNWSPEKTGKTPTHVNVYNAAKIKSGESGLDREGMILVALMSGGDYVPEGIPGCGPKTACEAARAGFGRDLCKLKKTDRLAIRDWRERLEHELKTNESKYFKRKHGALKIPDDFPRTDILGYYTNPAISASSGLDTLRRSIKWDQDLDFQGLRSFTHDAFEWLRLEGAKHFIRSLAPALLVRDLRLRGEGRRLVSDDLEAIREDEALLVKGLHGKRQHAVTDNTTELRVSYTPIELVRIDLSVEEPDVDLEVAITQADRSDEADLDAIELEDEEEEAGSRKRGPTKFDPRKPVRGWVLESFVKVGAPLTTQDWEANLRRPKKAASAKETAKAVGKGKGKGAKRAKTTGDITQSSIQSFAKVTKPGARSHQLLAKSQLPTGLSHSASSPPARAASRSVVNLLSSSPAESMEKAPACQAKEPSLSPVREELPSSVTKRRRRAPMQRSRTLPVDLSSTLDRPSTPPPKGPIDMLDLISSPMGPSPSPLPAKKAKTVSKRDAPTVASPRPKSVTSPSKNKQTTLDAWSRSPAVTPTKPREAALKPQASVPAPPAFQPAQRNAIETLDLTLSSPAQPAPVTQTPPPHARRTSASKKTSRQPLQSISSNASFSSTSSNAHATSTSHAAPKPASNRPRRTSPRLNKSASQDVEQLDLPPAPAPAPGPILNVASAPPSASPRRSPRHSTSISISTSTSTSTSSNSSTSLPAPWKSRVVKKREVVLRKSVAGAWDFIDVSSSPVASTAAATSGSGHGNRSQIVLKGKERRKWRESEIECLDMVVDG</sequence>
<evidence type="ECO:0000256" key="1">
    <source>
        <dbReference type="ARBA" id="ARBA00022722"/>
    </source>
</evidence>
<evidence type="ECO:0000259" key="4">
    <source>
        <dbReference type="SMART" id="SM00484"/>
    </source>
</evidence>
<dbReference type="Pfam" id="PF00752">
    <property type="entry name" value="XPG_N"/>
    <property type="match status" value="1"/>
</dbReference>
<dbReference type="FunFam" id="3.40.50.1010:FF:000037">
    <property type="entry name" value="Rad2-like endonuclease, putative (AFU_orthologue AFUA_3G13260)"/>
    <property type="match status" value="1"/>
</dbReference>
<feature type="compositionally biased region" description="Basic residues" evidence="3">
    <location>
        <begin position="736"/>
        <end position="747"/>
    </location>
</feature>
<proteinExistence type="predicted"/>
<organism evidence="6 7">
    <name type="scientific">Lophiostoma macrostomum CBS 122681</name>
    <dbReference type="NCBI Taxonomy" id="1314788"/>
    <lineage>
        <taxon>Eukaryota</taxon>
        <taxon>Fungi</taxon>
        <taxon>Dikarya</taxon>
        <taxon>Ascomycota</taxon>
        <taxon>Pezizomycotina</taxon>
        <taxon>Dothideomycetes</taxon>
        <taxon>Pleosporomycetidae</taxon>
        <taxon>Pleosporales</taxon>
        <taxon>Lophiostomataceae</taxon>
        <taxon>Lophiostoma</taxon>
    </lineage>
</organism>
<feature type="region of interest" description="Disordered" evidence="3">
    <location>
        <begin position="526"/>
        <end position="859"/>
    </location>
</feature>
<dbReference type="InterPro" id="IPR041177">
    <property type="entry name" value="GEN1_C"/>
</dbReference>
<dbReference type="Pfam" id="PF18380">
    <property type="entry name" value="GEN1_C"/>
    <property type="match status" value="1"/>
</dbReference>
<evidence type="ECO:0000256" key="3">
    <source>
        <dbReference type="SAM" id="MobiDB-lite"/>
    </source>
</evidence>
<evidence type="ECO:0000313" key="7">
    <source>
        <dbReference type="Proteomes" id="UP000799324"/>
    </source>
</evidence>
<feature type="compositionally biased region" description="Basic residues" evidence="3">
    <location>
        <begin position="488"/>
        <end position="499"/>
    </location>
</feature>
<dbReference type="PANTHER" id="PTHR11081">
    <property type="entry name" value="FLAP ENDONUCLEASE FAMILY MEMBER"/>
    <property type="match status" value="1"/>
</dbReference>
<keyword evidence="1" id="KW-0540">Nuclease</keyword>
<dbReference type="GO" id="GO:0006281">
    <property type="term" value="P:DNA repair"/>
    <property type="evidence" value="ECO:0007669"/>
    <property type="project" value="UniProtKB-ARBA"/>
</dbReference>
<dbReference type="GO" id="GO:0017108">
    <property type="term" value="F:5'-flap endonuclease activity"/>
    <property type="evidence" value="ECO:0007669"/>
    <property type="project" value="TreeGrafter"/>
</dbReference>
<evidence type="ECO:0000313" key="6">
    <source>
        <dbReference type="EMBL" id="KAF2648733.1"/>
    </source>
</evidence>
<feature type="compositionally biased region" description="Low complexity" evidence="3">
    <location>
        <begin position="819"/>
        <end position="859"/>
    </location>
</feature>
<reference evidence="6" key="1">
    <citation type="journal article" date="2020" name="Stud. Mycol.">
        <title>101 Dothideomycetes genomes: a test case for predicting lifestyles and emergence of pathogens.</title>
        <authorList>
            <person name="Haridas S."/>
            <person name="Albert R."/>
            <person name="Binder M."/>
            <person name="Bloem J."/>
            <person name="Labutti K."/>
            <person name="Salamov A."/>
            <person name="Andreopoulos B."/>
            <person name="Baker S."/>
            <person name="Barry K."/>
            <person name="Bills G."/>
            <person name="Bluhm B."/>
            <person name="Cannon C."/>
            <person name="Castanera R."/>
            <person name="Culley D."/>
            <person name="Daum C."/>
            <person name="Ezra D."/>
            <person name="Gonzalez J."/>
            <person name="Henrissat B."/>
            <person name="Kuo A."/>
            <person name="Liang C."/>
            <person name="Lipzen A."/>
            <person name="Lutzoni F."/>
            <person name="Magnuson J."/>
            <person name="Mondo S."/>
            <person name="Nolan M."/>
            <person name="Ohm R."/>
            <person name="Pangilinan J."/>
            <person name="Park H.-J."/>
            <person name="Ramirez L."/>
            <person name="Alfaro M."/>
            <person name="Sun H."/>
            <person name="Tritt A."/>
            <person name="Yoshinaga Y."/>
            <person name="Zwiers L.-H."/>
            <person name="Turgeon B."/>
            <person name="Goodwin S."/>
            <person name="Spatafora J."/>
            <person name="Crous P."/>
            <person name="Grigoriev I."/>
        </authorList>
    </citation>
    <scope>NUCLEOTIDE SEQUENCE</scope>
    <source>
        <strain evidence="6">CBS 122681</strain>
    </source>
</reference>
<dbReference type="AlphaFoldDB" id="A0A6A6SQ47"/>
<feature type="compositionally biased region" description="Polar residues" evidence="3">
    <location>
        <begin position="551"/>
        <end position="560"/>
    </location>
</feature>
<dbReference type="InterPro" id="IPR037316">
    <property type="entry name" value="Yen1_H3TH"/>
</dbReference>
<feature type="domain" description="XPG N-terminal" evidence="5">
    <location>
        <begin position="1"/>
        <end position="98"/>
    </location>
</feature>
<dbReference type="InterPro" id="IPR006084">
    <property type="entry name" value="XPG/Rad2"/>
</dbReference>
<evidence type="ECO:0000256" key="2">
    <source>
        <dbReference type="ARBA" id="ARBA00022801"/>
    </source>
</evidence>
<evidence type="ECO:0008006" key="8">
    <source>
        <dbReference type="Google" id="ProtNLM"/>
    </source>
</evidence>
<dbReference type="Gene3D" id="1.10.150.20">
    <property type="entry name" value="5' to 3' exonuclease, C-terminal subdomain"/>
    <property type="match status" value="1"/>
</dbReference>
<dbReference type="InterPro" id="IPR029060">
    <property type="entry name" value="PIN-like_dom_sf"/>
</dbReference>
<dbReference type="SMART" id="SM00484">
    <property type="entry name" value="XPGI"/>
    <property type="match status" value="1"/>
</dbReference>
<name>A0A6A6SQ47_9PLEO</name>
<dbReference type="GO" id="GO:0008821">
    <property type="term" value="F:crossover junction DNA endonuclease activity"/>
    <property type="evidence" value="ECO:0007669"/>
    <property type="project" value="InterPro"/>
</dbReference>